<dbReference type="GO" id="GO:0022857">
    <property type="term" value="F:transmembrane transporter activity"/>
    <property type="evidence" value="ECO:0007669"/>
    <property type="project" value="TreeGrafter"/>
</dbReference>
<feature type="transmembrane region" description="Helical" evidence="6">
    <location>
        <begin position="275"/>
        <end position="295"/>
    </location>
</feature>
<feature type="transmembrane region" description="Helical" evidence="6">
    <location>
        <begin position="20"/>
        <end position="39"/>
    </location>
</feature>
<feature type="domain" description="ABC3 transporter permease C-terminal" evidence="7">
    <location>
        <begin position="280"/>
        <end position="394"/>
    </location>
</feature>
<evidence type="ECO:0000256" key="1">
    <source>
        <dbReference type="ARBA" id="ARBA00004651"/>
    </source>
</evidence>
<dbReference type="PANTHER" id="PTHR30572">
    <property type="entry name" value="MEMBRANE COMPONENT OF TRANSPORTER-RELATED"/>
    <property type="match status" value="1"/>
</dbReference>
<dbReference type="InterPro" id="IPR003838">
    <property type="entry name" value="ABC3_permease_C"/>
</dbReference>
<evidence type="ECO:0000256" key="4">
    <source>
        <dbReference type="ARBA" id="ARBA00022989"/>
    </source>
</evidence>
<keyword evidence="5 6" id="KW-0472">Membrane</keyword>
<dbReference type="GO" id="GO:0005886">
    <property type="term" value="C:plasma membrane"/>
    <property type="evidence" value="ECO:0007669"/>
    <property type="project" value="UniProtKB-SubCell"/>
</dbReference>
<protein>
    <submittedName>
        <fullName evidence="8">ABC transporter permease</fullName>
    </submittedName>
</protein>
<dbReference type="EMBL" id="DWWO01000057">
    <property type="protein sequence ID" value="HJC33865.1"/>
    <property type="molecule type" value="Genomic_DNA"/>
</dbReference>
<dbReference type="InterPro" id="IPR050250">
    <property type="entry name" value="Macrolide_Exporter_MacB"/>
</dbReference>
<dbReference type="PANTHER" id="PTHR30572:SF9">
    <property type="entry name" value="ABC TRANSPORTER PERMEASE PROTEIN"/>
    <property type="match status" value="1"/>
</dbReference>
<comment type="subcellular location">
    <subcellularLocation>
        <location evidence="1">Cell membrane</location>
        <topology evidence="1">Multi-pass membrane protein</topology>
    </subcellularLocation>
</comment>
<feature type="transmembrane region" description="Helical" evidence="6">
    <location>
        <begin position="316"/>
        <end position="343"/>
    </location>
</feature>
<accession>A0A9D2NK67</accession>
<organism evidence="8 9">
    <name type="scientific">Candidatus Mediterraneibacter faecipullorum</name>
    <dbReference type="NCBI Taxonomy" id="2838670"/>
    <lineage>
        <taxon>Bacteria</taxon>
        <taxon>Bacillati</taxon>
        <taxon>Bacillota</taxon>
        <taxon>Clostridia</taxon>
        <taxon>Lachnospirales</taxon>
        <taxon>Lachnospiraceae</taxon>
        <taxon>Mediterraneibacter</taxon>
    </lineage>
</organism>
<feature type="transmembrane region" description="Helical" evidence="6">
    <location>
        <begin position="369"/>
        <end position="392"/>
    </location>
</feature>
<evidence type="ECO:0000313" key="8">
    <source>
        <dbReference type="EMBL" id="HJC33865.1"/>
    </source>
</evidence>
<keyword evidence="3 6" id="KW-0812">Transmembrane</keyword>
<evidence type="ECO:0000313" key="9">
    <source>
        <dbReference type="Proteomes" id="UP000823890"/>
    </source>
</evidence>
<dbReference type="Proteomes" id="UP000823890">
    <property type="component" value="Unassembled WGS sequence"/>
</dbReference>
<evidence type="ECO:0000259" key="7">
    <source>
        <dbReference type="Pfam" id="PF02687"/>
    </source>
</evidence>
<reference evidence="8" key="1">
    <citation type="journal article" date="2021" name="PeerJ">
        <title>Extensive microbial diversity within the chicken gut microbiome revealed by metagenomics and culture.</title>
        <authorList>
            <person name="Gilroy R."/>
            <person name="Ravi A."/>
            <person name="Getino M."/>
            <person name="Pursley I."/>
            <person name="Horton D.L."/>
            <person name="Alikhan N.F."/>
            <person name="Baker D."/>
            <person name="Gharbi K."/>
            <person name="Hall N."/>
            <person name="Watson M."/>
            <person name="Adriaenssens E.M."/>
            <person name="Foster-Nyarko E."/>
            <person name="Jarju S."/>
            <person name="Secka A."/>
            <person name="Antonio M."/>
            <person name="Oren A."/>
            <person name="Chaudhuri R.R."/>
            <person name="La Ragione R."/>
            <person name="Hildebrand F."/>
            <person name="Pallen M.J."/>
        </authorList>
    </citation>
    <scope>NUCLEOTIDE SEQUENCE</scope>
    <source>
        <strain evidence="8">ChiW19-954</strain>
    </source>
</reference>
<evidence type="ECO:0000256" key="6">
    <source>
        <dbReference type="SAM" id="Phobius"/>
    </source>
</evidence>
<comment type="caution">
    <text evidence="8">The sequence shown here is derived from an EMBL/GenBank/DDBJ whole genome shotgun (WGS) entry which is preliminary data.</text>
</comment>
<evidence type="ECO:0000256" key="2">
    <source>
        <dbReference type="ARBA" id="ARBA00022475"/>
    </source>
</evidence>
<evidence type="ECO:0000256" key="5">
    <source>
        <dbReference type="ARBA" id="ARBA00023136"/>
    </source>
</evidence>
<proteinExistence type="predicted"/>
<gene>
    <name evidence="8" type="ORF">H9758_04645</name>
</gene>
<name>A0A9D2NK67_9FIRM</name>
<keyword evidence="2" id="KW-1003">Cell membrane</keyword>
<dbReference type="Pfam" id="PF02687">
    <property type="entry name" value="FtsX"/>
    <property type="match status" value="1"/>
</dbReference>
<evidence type="ECO:0000256" key="3">
    <source>
        <dbReference type="ARBA" id="ARBA00022692"/>
    </source>
</evidence>
<dbReference type="AlphaFoldDB" id="A0A9D2NK67"/>
<sequence>MPFYQRSFLYLIRKRTKSILLLLIFLLVNSMILSTNMILHATERTEAAMQEKTKAKVVCEVADTANMITDKEAEKIENLANVTSVNRLGQQSAYLTDLSPVTASDSTEQDNLKVSLQSFDDMEIDSPFEDQSYRLTDGGLITPETQYGAVVNAGFADANGLQLGGQLSFETESGKTVTVEVIGEYLAGNESRQEKSTLAVYRVENQIYIDNTAYLELFGDGFYKVSAYTGQPDLLGSLSGEVQDILRDKAEVTTSDALYQQMKAPLTQITRVVELMRMLTFITGTVIVSLLLCMWMRSRQKEMAVFLSMGERKFTIFLQALLEAAVLFLIAMTGACALGLLAAKALQSILLASVTTDISLDISLQFADIALLLGIGSAVVVIAVLVSLVPVIRANPKDILSRMEG</sequence>
<keyword evidence="4 6" id="KW-1133">Transmembrane helix</keyword>
<reference evidence="8" key="2">
    <citation type="submission" date="2021-04" db="EMBL/GenBank/DDBJ databases">
        <authorList>
            <person name="Gilroy R."/>
        </authorList>
    </citation>
    <scope>NUCLEOTIDE SEQUENCE</scope>
    <source>
        <strain evidence="8">ChiW19-954</strain>
    </source>
</reference>